<dbReference type="SUPFAM" id="SSF48371">
    <property type="entry name" value="ARM repeat"/>
    <property type="match status" value="1"/>
</dbReference>
<protein>
    <submittedName>
        <fullName evidence="2">40S ribosomal protein S4</fullName>
    </submittedName>
</protein>
<proteinExistence type="predicted"/>
<dbReference type="AlphaFoldDB" id="A0A3L6E4Y1"/>
<dbReference type="GO" id="GO:0003735">
    <property type="term" value="F:structural constituent of ribosome"/>
    <property type="evidence" value="ECO:0007669"/>
    <property type="project" value="InterPro"/>
</dbReference>
<evidence type="ECO:0000313" key="3">
    <source>
        <dbReference type="Proteomes" id="UP000251960"/>
    </source>
</evidence>
<dbReference type="GO" id="GO:0005840">
    <property type="term" value="C:ribosome"/>
    <property type="evidence" value="ECO:0007669"/>
    <property type="project" value="UniProtKB-KW"/>
</dbReference>
<dbReference type="InterPro" id="IPR014722">
    <property type="entry name" value="Rib_uL2_dom2"/>
</dbReference>
<dbReference type="CDD" id="cd06087">
    <property type="entry name" value="KOW_RPS4"/>
    <property type="match status" value="1"/>
</dbReference>
<dbReference type="InterPro" id="IPR016024">
    <property type="entry name" value="ARM-type_fold"/>
</dbReference>
<name>A0A3L6E4Y1_MAIZE</name>
<dbReference type="GO" id="GO:0006412">
    <property type="term" value="P:translation"/>
    <property type="evidence" value="ECO:0007669"/>
    <property type="project" value="InterPro"/>
</dbReference>
<accession>A0A3L6E4Y1</accession>
<dbReference type="FunFam" id="2.30.30.30:FF:000031">
    <property type="entry name" value="40S ribosomal protein S4-3"/>
    <property type="match status" value="1"/>
</dbReference>
<dbReference type="EMBL" id="NCVQ01000008">
    <property type="protein sequence ID" value="PWZ15919.1"/>
    <property type="molecule type" value="Genomic_DNA"/>
</dbReference>
<feature type="signal peptide" evidence="1">
    <location>
        <begin position="1"/>
        <end position="31"/>
    </location>
</feature>
<comment type="caution">
    <text evidence="2">The sequence shown here is derived from an EMBL/GenBank/DDBJ whole genome shotgun (WGS) entry which is preliminary data.</text>
</comment>
<keyword evidence="2" id="KW-0689">Ribosomal protein</keyword>
<dbReference type="Gene3D" id="2.30.30.30">
    <property type="match status" value="1"/>
</dbReference>
<dbReference type="PANTHER" id="PTHR11581">
    <property type="entry name" value="30S/40S RIBOSOMAL PROTEIN S4"/>
    <property type="match status" value="1"/>
</dbReference>
<reference evidence="2 3" key="1">
    <citation type="journal article" date="2018" name="Nat. Genet.">
        <title>Extensive intraspecific gene order and gene structural variations between Mo17 and other maize genomes.</title>
        <authorList>
            <person name="Sun S."/>
            <person name="Zhou Y."/>
            <person name="Chen J."/>
            <person name="Shi J."/>
            <person name="Zhao H."/>
            <person name="Zhao H."/>
            <person name="Song W."/>
            <person name="Zhang M."/>
            <person name="Cui Y."/>
            <person name="Dong X."/>
            <person name="Liu H."/>
            <person name="Ma X."/>
            <person name="Jiao Y."/>
            <person name="Wang B."/>
            <person name="Wei X."/>
            <person name="Stein J.C."/>
            <person name="Glaubitz J.C."/>
            <person name="Lu F."/>
            <person name="Yu G."/>
            <person name="Liang C."/>
            <person name="Fengler K."/>
            <person name="Li B."/>
            <person name="Rafalski A."/>
            <person name="Schnable P.S."/>
            <person name="Ware D.H."/>
            <person name="Buckler E.S."/>
            <person name="Lai J."/>
        </authorList>
    </citation>
    <scope>NUCLEOTIDE SEQUENCE [LARGE SCALE GENOMIC DNA]</scope>
    <source>
        <strain evidence="3">cv. Missouri 17</strain>
        <tissue evidence="2">Seedling</tissue>
    </source>
</reference>
<dbReference type="InterPro" id="IPR000876">
    <property type="entry name" value="Ribosomal_eS4"/>
</dbReference>
<organism evidence="2 3">
    <name type="scientific">Zea mays</name>
    <name type="common">Maize</name>
    <dbReference type="NCBI Taxonomy" id="4577"/>
    <lineage>
        <taxon>Eukaryota</taxon>
        <taxon>Viridiplantae</taxon>
        <taxon>Streptophyta</taxon>
        <taxon>Embryophyta</taxon>
        <taxon>Tracheophyta</taxon>
        <taxon>Spermatophyta</taxon>
        <taxon>Magnoliopsida</taxon>
        <taxon>Liliopsida</taxon>
        <taxon>Poales</taxon>
        <taxon>Poaceae</taxon>
        <taxon>PACMAD clade</taxon>
        <taxon>Panicoideae</taxon>
        <taxon>Andropogonodae</taxon>
        <taxon>Andropogoneae</taxon>
        <taxon>Tripsacinae</taxon>
        <taxon>Zea</taxon>
    </lineage>
</organism>
<dbReference type="PANTHER" id="PTHR11581:SF44">
    <property type="entry name" value="RIBOSOMAL PROTEIN S4E CENTRAL REGION DOMAIN-CONTAINING PROTEIN"/>
    <property type="match status" value="1"/>
</dbReference>
<gene>
    <name evidence="2" type="primary">RPS4_44</name>
    <name evidence="2" type="ORF">Zm00014a_008698</name>
</gene>
<sequence length="441" mass="48900">MGILTLFQKLRCCCHLLTLFFWFQGPPVAIAASKRKKGDKNKGKSEMSSIGELLVIPFLSKFPIPSHGEDASSVAVQNYFGVLMAYGGLQDFLTEKKDLTITLIRNRILPLYSLDPCSPYLISTANWVIGQLAICLPEDMSSSIYQPLMKALTMEYVEDITCYPVCASASGAIAELIENSYVPPNWLILLQVVLKRISTGDENESALLFKLLGTIVEVMPGRSPFIISQYSWCIEFLDRGSPGNPSTPVGGCRYDSSLGLLTKFLNLLKGAPGGIVDLNNAAETLEEGSALPPLSCVNDASVLLEFVMSSVTCMEETESLKVFELVATWADAIANWDSWEEMEDQGVFNTIKEAVNFHQRFDLDGLFLKTHFVRCHSTRNGTIKIGLETNKIIDFIKFDVGNVVMMTGGRNTRRVGVIKNREEHKGSFETIHVLLRAFCYV</sequence>
<evidence type="ECO:0000256" key="1">
    <source>
        <dbReference type="SAM" id="SignalP"/>
    </source>
</evidence>
<keyword evidence="2" id="KW-0687">Ribonucleoprotein</keyword>
<dbReference type="ExpressionAtlas" id="A0A3L6E4Y1">
    <property type="expression patterns" value="baseline and differential"/>
</dbReference>
<dbReference type="InterPro" id="IPR041982">
    <property type="entry name" value="Ribosomal_eS4_KOW"/>
</dbReference>
<keyword evidence="1" id="KW-0732">Signal</keyword>
<feature type="chain" id="PRO_5017937472" evidence="1">
    <location>
        <begin position="32"/>
        <end position="441"/>
    </location>
</feature>
<evidence type="ECO:0000313" key="2">
    <source>
        <dbReference type="EMBL" id="PWZ15919.1"/>
    </source>
</evidence>
<dbReference type="Proteomes" id="UP000251960">
    <property type="component" value="Chromosome 7"/>
</dbReference>